<keyword evidence="1" id="KW-0472">Membrane</keyword>
<dbReference type="EMBL" id="CM015718">
    <property type="protein sequence ID" value="KAF3692037.1"/>
    <property type="molecule type" value="Genomic_DNA"/>
</dbReference>
<feature type="transmembrane region" description="Helical" evidence="1">
    <location>
        <begin position="129"/>
        <end position="154"/>
    </location>
</feature>
<gene>
    <name evidence="2" type="ORF">EXN66_Car007713</name>
</gene>
<feature type="transmembrane region" description="Helical" evidence="1">
    <location>
        <begin position="96"/>
        <end position="117"/>
    </location>
</feature>
<evidence type="ECO:0008006" key="4">
    <source>
        <dbReference type="Google" id="ProtNLM"/>
    </source>
</evidence>
<sequence>MVLLLVTVLPDTQAPEIKQRRGRSSVFQFTFGHLTEDFEPTMTTKMERLDPSALSDAPAAVTYNSKTESVVVPGGVTSVLGITVVTGGAELTCGSCMLAFCFWATLIGFSCVTVGMWEQLYHHPEETSHLLGMGIVILVVSLVTLLSVVMYNCLSKKTQEKREDGKEVLVENERVIKKLTV</sequence>
<evidence type="ECO:0000256" key="1">
    <source>
        <dbReference type="SAM" id="Phobius"/>
    </source>
</evidence>
<organism evidence="2 3">
    <name type="scientific">Channa argus</name>
    <name type="common">Northern snakehead</name>
    <name type="synonym">Ophicephalus argus</name>
    <dbReference type="NCBI Taxonomy" id="215402"/>
    <lineage>
        <taxon>Eukaryota</taxon>
        <taxon>Metazoa</taxon>
        <taxon>Chordata</taxon>
        <taxon>Craniata</taxon>
        <taxon>Vertebrata</taxon>
        <taxon>Euteleostomi</taxon>
        <taxon>Actinopterygii</taxon>
        <taxon>Neopterygii</taxon>
        <taxon>Teleostei</taxon>
        <taxon>Neoteleostei</taxon>
        <taxon>Acanthomorphata</taxon>
        <taxon>Anabantaria</taxon>
        <taxon>Anabantiformes</taxon>
        <taxon>Channoidei</taxon>
        <taxon>Channidae</taxon>
        <taxon>Channa</taxon>
    </lineage>
</organism>
<proteinExistence type="predicted"/>
<accession>A0A6G1PP94</accession>
<evidence type="ECO:0000313" key="2">
    <source>
        <dbReference type="EMBL" id="KAF3692037.1"/>
    </source>
</evidence>
<protein>
    <recommendedName>
        <fullName evidence="4">Transmembrane protein 100</fullName>
    </recommendedName>
</protein>
<dbReference type="Proteomes" id="UP000503349">
    <property type="component" value="Chromosome 7"/>
</dbReference>
<dbReference type="AlphaFoldDB" id="A0A6G1PP94"/>
<keyword evidence="1" id="KW-1133">Transmembrane helix</keyword>
<evidence type="ECO:0000313" key="3">
    <source>
        <dbReference type="Proteomes" id="UP000503349"/>
    </source>
</evidence>
<keyword evidence="1" id="KW-0812">Transmembrane</keyword>
<keyword evidence="3" id="KW-1185">Reference proteome</keyword>
<feature type="transmembrane region" description="Helical" evidence="1">
    <location>
        <begin position="70"/>
        <end position="89"/>
    </location>
</feature>
<reference evidence="2 3" key="1">
    <citation type="submission" date="2019-02" db="EMBL/GenBank/DDBJ databases">
        <title>Opniocepnalus argus genome.</title>
        <authorList>
            <person name="Zhou C."/>
            <person name="Xiao S."/>
        </authorList>
    </citation>
    <scope>NUCLEOTIDE SEQUENCE [LARGE SCALE GENOMIC DNA]</scope>
    <source>
        <strain evidence="2">OARG1902GOOAL</strain>
        <tissue evidence="2">Muscle</tissue>
    </source>
</reference>
<name>A0A6G1PP94_CHAAH</name>
<reference evidence="3" key="2">
    <citation type="submission" date="2019-02" db="EMBL/GenBank/DDBJ databases">
        <title>Opniocepnalus argus Var Kimnra genome.</title>
        <authorList>
            <person name="Zhou C."/>
            <person name="Xiao S."/>
        </authorList>
    </citation>
    <scope>NUCLEOTIDE SEQUENCE [LARGE SCALE GENOMIC DNA]</scope>
</reference>